<dbReference type="InterPro" id="IPR024571">
    <property type="entry name" value="ERAP1-like_C_dom"/>
</dbReference>
<evidence type="ECO:0000256" key="3">
    <source>
        <dbReference type="ARBA" id="ARBA00010136"/>
    </source>
</evidence>
<dbReference type="EMBL" id="CAVLEF010000007">
    <property type="protein sequence ID" value="CAK1546282.1"/>
    <property type="molecule type" value="Genomic_DNA"/>
</dbReference>
<evidence type="ECO:0000259" key="15">
    <source>
        <dbReference type="Pfam" id="PF01433"/>
    </source>
</evidence>
<evidence type="ECO:0000256" key="13">
    <source>
        <dbReference type="ARBA" id="ARBA00023180"/>
    </source>
</evidence>
<proteinExistence type="inferred from homology"/>
<keyword evidence="13" id="KW-0325">Glycoprotein</keyword>
<organism evidence="18 19">
    <name type="scientific">Leptosia nina</name>
    <dbReference type="NCBI Taxonomy" id="320188"/>
    <lineage>
        <taxon>Eukaryota</taxon>
        <taxon>Metazoa</taxon>
        <taxon>Ecdysozoa</taxon>
        <taxon>Arthropoda</taxon>
        <taxon>Hexapoda</taxon>
        <taxon>Insecta</taxon>
        <taxon>Pterygota</taxon>
        <taxon>Neoptera</taxon>
        <taxon>Endopterygota</taxon>
        <taxon>Lepidoptera</taxon>
        <taxon>Glossata</taxon>
        <taxon>Ditrysia</taxon>
        <taxon>Papilionoidea</taxon>
        <taxon>Pieridae</taxon>
        <taxon>Pierinae</taxon>
        <taxon>Leptosia</taxon>
    </lineage>
</organism>
<comment type="subcellular location">
    <subcellularLocation>
        <location evidence="2">Cell membrane</location>
        <topology evidence="2">Lipid-anchor</topology>
        <topology evidence="2">GPI-anchor</topology>
    </subcellularLocation>
</comment>
<dbReference type="GO" id="GO:0098552">
    <property type="term" value="C:side of membrane"/>
    <property type="evidence" value="ECO:0007669"/>
    <property type="project" value="UniProtKB-KW"/>
</dbReference>
<feature type="domain" description="Aminopeptidase N-like N-terminal" evidence="17">
    <location>
        <begin position="82"/>
        <end position="238"/>
    </location>
</feature>
<dbReference type="InterPro" id="IPR027268">
    <property type="entry name" value="Peptidase_M4/M1_CTD_sf"/>
</dbReference>
<dbReference type="Pfam" id="PF17900">
    <property type="entry name" value="Peptidase_M1_N"/>
    <property type="match status" value="1"/>
</dbReference>
<dbReference type="InterPro" id="IPR014782">
    <property type="entry name" value="Peptidase_M1_dom"/>
</dbReference>
<dbReference type="GO" id="GO:0005737">
    <property type="term" value="C:cytoplasm"/>
    <property type="evidence" value="ECO:0007669"/>
    <property type="project" value="TreeGrafter"/>
</dbReference>
<evidence type="ECO:0008006" key="20">
    <source>
        <dbReference type="Google" id="ProtNLM"/>
    </source>
</evidence>
<dbReference type="SUPFAM" id="SSF55486">
    <property type="entry name" value="Metalloproteases ('zincins'), catalytic domain"/>
    <property type="match status" value="1"/>
</dbReference>
<keyword evidence="5" id="KW-0336">GPI-anchor</keyword>
<dbReference type="InterPro" id="IPR045357">
    <property type="entry name" value="Aminopeptidase_N-like_N"/>
</dbReference>
<feature type="domain" description="Peptidase M1 membrane alanine aminopeptidase" evidence="15">
    <location>
        <begin position="342"/>
        <end position="523"/>
    </location>
</feature>
<dbReference type="Pfam" id="PF11838">
    <property type="entry name" value="ERAP1_C"/>
    <property type="match status" value="1"/>
</dbReference>
<evidence type="ECO:0000256" key="10">
    <source>
        <dbReference type="ARBA" id="ARBA00022833"/>
    </source>
</evidence>
<dbReference type="SUPFAM" id="SSF63737">
    <property type="entry name" value="Leukotriene A4 hydrolase N-terminal domain"/>
    <property type="match status" value="1"/>
</dbReference>
<evidence type="ECO:0000256" key="9">
    <source>
        <dbReference type="ARBA" id="ARBA00022801"/>
    </source>
</evidence>
<dbReference type="GO" id="GO:0008270">
    <property type="term" value="F:zinc ion binding"/>
    <property type="evidence" value="ECO:0007669"/>
    <property type="project" value="InterPro"/>
</dbReference>
<feature type="domain" description="ERAP1-like C-terminal" evidence="16">
    <location>
        <begin position="597"/>
        <end position="923"/>
    </location>
</feature>
<comment type="cofactor">
    <cofactor evidence="1">
        <name>Zn(2+)</name>
        <dbReference type="ChEBI" id="CHEBI:29105"/>
    </cofactor>
</comment>
<protein>
    <recommendedName>
        <fullName evidence="20">Aminopeptidase</fullName>
    </recommendedName>
</protein>
<dbReference type="Gene3D" id="1.25.50.20">
    <property type="match status" value="1"/>
</dbReference>
<dbReference type="Proteomes" id="UP001497472">
    <property type="component" value="Unassembled WGS sequence"/>
</dbReference>
<comment type="caution">
    <text evidence="18">The sequence shown here is derived from an EMBL/GenBank/DDBJ whole genome shotgun (WGS) entry which is preliminary data.</text>
</comment>
<dbReference type="GO" id="GO:0043171">
    <property type="term" value="P:peptide catabolic process"/>
    <property type="evidence" value="ECO:0007669"/>
    <property type="project" value="TreeGrafter"/>
</dbReference>
<dbReference type="GO" id="GO:0005615">
    <property type="term" value="C:extracellular space"/>
    <property type="evidence" value="ECO:0007669"/>
    <property type="project" value="TreeGrafter"/>
</dbReference>
<keyword evidence="11" id="KW-0482">Metalloprotease</keyword>
<evidence type="ECO:0000259" key="17">
    <source>
        <dbReference type="Pfam" id="PF17900"/>
    </source>
</evidence>
<evidence type="ECO:0000256" key="11">
    <source>
        <dbReference type="ARBA" id="ARBA00023049"/>
    </source>
</evidence>
<keyword evidence="7" id="KW-0479">Metal-binding</keyword>
<keyword evidence="10" id="KW-0862">Zinc</keyword>
<dbReference type="InterPro" id="IPR050344">
    <property type="entry name" value="Peptidase_M1_aminopeptidases"/>
</dbReference>
<sequence length="973" mass="109394">MGVFKIITVFAVIFVVTTPLPLRTKRTVTTLTDPLEDSIENLDQGRLANIEAYSASDNDNKRDLRNSETSSRNNLREGLLASRYEVKLTPNFADGTFAGVARISVILNSGVADPIKFHFVDLKVGTVRTITGTTSTEVTNVKVNDGVLEINTGAELSLYTFEIEYSGTLEGAGIGFYRGTYESETYVAMNLHPTNARRVFPCIDEPNVQTTISFTFAGVNTYTNVIANSKRLATQPTEGELQFEPLSGAPYLWGMMAHNLSPANLPASNVVLYTRPTRNSGDLQTSVAINNYFNFFNNFTAKPYDSIIANQQGGMHIMALPDVDRDWYALSTIAVWEPYIVIEVSAAARQKQIGFVKIAEAMSKQWFGYVLGPSNWRYQWVITGLGRYAAFEAARRLESNPADAARIDMDAAFVTDVIQESLLDDSYTNALPLEPDADLFNENAIRNNINGLQKTKAAAIMRMLSLVLSQNSEIDYVRNAAQTLFNTATLTDINSRNFYDTLSTTWNQATNLIGNLRDFVQPWVLNNNYPVIRIDLRQGSGVIVTQERFGFANRPQMNFMIPLSFTTSVNPDFNNIYPSQVMQTTATLTMDLTDDDWVIFNIQGQGYYRVNYETALWNRIISALEDETRRNQIHPINRAVLLDDALNLARSGRIEYSIALRIVLTMNLETEYVVWKAFMRNMNILRNHLQSLVDDNDNLDSNIYVRLIGRVTNAAETNLTFSPDPNLTEPAMRSLARGLIMETVCKANYQPCVAAAVDLFRDPNDANAINGNIPADIRPAVYCANIMSGGEEERNLLIAHLAKINNQYERVVILESLACSTDQDYIRSYLDQATIATSPYNSEEKTRIFKAVIESNYKNARVALNFLIQNTARTIEALGGPEKLEEVLYTLSRNFANGGMVTEYKNWVSSLYSNLESSRLIAERYRDFIDQDMQWNDAHLNNIYTWIDQNDAPSFMLSMMLLCISLMVALFNH</sequence>
<dbReference type="Gene3D" id="2.60.40.1910">
    <property type="match status" value="1"/>
</dbReference>
<evidence type="ECO:0000256" key="2">
    <source>
        <dbReference type="ARBA" id="ARBA00004609"/>
    </source>
</evidence>
<comment type="similarity">
    <text evidence="3">Belongs to the peptidase M1 family.</text>
</comment>
<dbReference type="Gene3D" id="1.10.390.10">
    <property type="entry name" value="Neutral Protease Domain 2"/>
    <property type="match status" value="1"/>
</dbReference>
<keyword evidence="8" id="KW-0732">Signal</keyword>
<keyword evidence="12" id="KW-0472">Membrane</keyword>
<evidence type="ECO:0000256" key="14">
    <source>
        <dbReference type="ARBA" id="ARBA00023288"/>
    </source>
</evidence>
<dbReference type="FunFam" id="2.60.40.1910:FF:000008">
    <property type="entry name" value="Aminopeptidase"/>
    <property type="match status" value="1"/>
</dbReference>
<dbReference type="GO" id="GO:0070006">
    <property type="term" value="F:metalloaminopeptidase activity"/>
    <property type="evidence" value="ECO:0007669"/>
    <property type="project" value="TreeGrafter"/>
</dbReference>
<dbReference type="GO" id="GO:0042277">
    <property type="term" value="F:peptide binding"/>
    <property type="evidence" value="ECO:0007669"/>
    <property type="project" value="TreeGrafter"/>
</dbReference>
<evidence type="ECO:0000313" key="18">
    <source>
        <dbReference type="EMBL" id="CAK1546282.1"/>
    </source>
</evidence>
<evidence type="ECO:0000259" key="16">
    <source>
        <dbReference type="Pfam" id="PF11838"/>
    </source>
</evidence>
<dbReference type="PANTHER" id="PTHR11533">
    <property type="entry name" value="PROTEASE M1 ZINC METALLOPROTEASE"/>
    <property type="match status" value="1"/>
</dbReference>
<evidence type="ECO:0000256" key="1">
    <source>
        <dbReference type="ARBA" id="ARBA00001947"/>
    </source>
</evidence>
<evidence type="ECO:0000313" key="19">
    <source>
        <dbReference type="Proteomes" id="UP001497472"/>
    </source>
</evidence>
<dbReference type="AlphaFoldDB" id="A0AAV1JDI6"/>
<evidence type="ECO:0000256" key="6">
    <source>
        <dbReference type="ARBA" id="ARBA00022670"/>
    </source>
</evidence>
<reference evidence="18 19" key="1">
    <citation type="submission" date="2023-11" db="EMBL/GenBank/DDBJ databases">
        <authorList>
            <person name="Okamura Y."/>
        </authorList>
    </citation>
    <scope>NUCLEOTIDE SEQUENCE [LARGE SCALE GENOMIC DNA]</scope>
</reference>
<evidence type="ECO:0000256" key="7">
    <source>
        <dbReference type="ARBA" id="ARBA00022723"/>
    </source>
</evidence>
<gene>
    <name evidence="18" type="ORF">LNINA_LOCUS5867</name>
</gene>
<keyword evidence="14" id="KW-0449">Lipoprotein</keyword>
<dbReference type="Gene3D" id="2.60.40.1730">
    <property type="entry name" value="tricorn interacting facor f3 domain"/>
    <property type="match status" value="1"/>
</dbReference>
<evidence type="ECO:0000256" key="8">
    <source>
        <dbReference type="ARBA" id="ARBA00022729"/>
    </source>
</evidence>
<dbReference type="GO" id="GO:0006508">
    <property type="term" value="P:proteolysis"/>
    <property type="evidence" value="ECO:0007669"/>
    <property type="project" value="UniProtKB-KW"/>
</dbReference>
<accession>A0AAV1JDI6</accession>
<evidence type="ECO:0000256" key="5">
    <source>
        <dbReference type="ARBA" id="ARBA00022622"/>
    </source>
</evidence>
<keyword evidence="9" id="KW-0378">Hydrolase</keyword>
<evidence type="ECO:0000256" key="12">
    <source>
        <dbReference type="ARBA" id="ARBA00023136"/>
    </source>
</evidence>
<evidence type="ECO:0000256" key="4">
    <source>
        <dbReference type="ARBA" id="ARBA00022475"/>
    </source>
</evidence>
<name>A0AAV1JDI6_9NEOP</name>
<dbReference type="GO" id="GO:0005886">
    <property type="term" value="C:plasma membrane"/>
    <property type="evidence" value="ECO:0007669"/>
    <property type="project" value="UniProtKB-SubCell"/>
</dbReference>
<dbReference type="InterPro" id="IPR042097">
    <property type="entry name" value="Aminopeptidase_N-like_N_sf"/>
</dbReference>
<dbReference type="Pfam" id="PF01433">
    <property type="entry name" value="Peptidase_M1"/>
    <property type="match status" value="1"/>
</dbReference>
<dbReference type="PANTHER" id="PTHR11533:SF294">
    <property type="entry name" value="THYROTROPIN-RELEASING HORMONE-DEGRADING ECTOENZYME"/>
    <property type="match status" value="1"/>
</dbReference>
<keyword evidence="19" id="KW-1185">Reference proteome</keyword>
<keyword evidence="6" id="KW-0645">Protease</keyword>
<keyword evidence="4" id="KW-1003">Cell membrane</keyword>